<evidence type="ECO:0008006" key="3">
    <source>
        <dbReference type="Google" id="ProtNLM"/>
    </source>
</evidence>
<keyword evidence="2" id="KW-1185">Reference proteome</keyword>
<evidence type="ECO:0000313" key="2">
    <source>
        <dbReference type="Proteomes" id="UP000265515"/>
    </source>
</evidence>
<name>A0A388KXQ2_CHABU</name>
<accession>A0A388KXQ2</accession>
<protein>
    <recommendedName>
        <fullName evidence="3">Trichohyalin-plectin-homology domain-containing protein</fullName>
    </recommendedName>
</protein>
<dbReference type="Proteomes" id="UP000265515">
    <property type="component" value="Unassembled WGS sequence"/>
</dbReference>
<dbReference type="AlphaFoldDB" id="A0A388KXQ2"/>
<sequence length="104" mass="12477">MARRRLQEEKEAERALLEEEMRRIAHEEKCKAEERAKTMAALQSDIVAQINQKRTWKVLQKKAATEEFERCQMAEKEYVRLAREFTIDCPPEPNYGRKTTQWYT</sequence>
<proteinExistence type="predicted"/>
<dbReference type="Gramene" id="GBG74825">
    <property type="protein sequence ID" value="GBG74825"/>
    <property type="gene ID" value="CBR_g19337"/>
</dbReference>
<gene>
    <name evidence="1" type="ORF">CBR_g19337</name>
</gene>
<evidence type="ECO:0000313" key="1">
    <source>
        <dbReference type="EMBL" id="GBG74825.1"/>
    </source>
</evidence>
<organism evidence="1 2">
    <name type="scientific">Chara braunii</name>
    <name type="common">Braun's stonewort</name>
    <dbReference type="NCBI Taxonomy" id="69332"/>
    <lineage>
        <taxon>Eukaryota</taxon>
        <taxon>Viridiplantae</taxon>
        <taxon>Streptophyta</taxon>
        <taxon>Charophyceae</taxon>
        <taxon>Charales</taxon>
        <taxon>Characeae</taxon>
        <taxon>Chara</taxon>
    </lineage>
</organism>
<reference evidence="1 2" key="1">
    <citation type="journal article" date="2018" name="Cell">
        <title>The Chara Genome: Secondary Complexity and Implications for Plant Terrestrialization.</title>
        <authorList>
            <person name="Nishiyama T."/>
            <person name="Sakayama H."/>
            <person name="Vries J.D."/>
            <person name="Buschmann H."/>
            <person name="Saint-Marcoux D."/>
            <person name="Ullrich K.K."/>
            <person name="Haas F.B."/>
            <person name="Vanderstraeten L."/>
            <person name="Becker D."/>
            <person name="Lang D."/>
            <person name="Vosolsobe S."/>
            <person name="Rombauts S."/>
            <person name="Wilhelmsson P.K.I."/>
            <person name="Janitza P."/>
            <person name="Kern R."/>
            <person name="Heyl A."/>
            <person name="Rumpler F."/>
            <person name="Villalobos L.I.A.C."/>
            <person name="Clay J.M."/>
            <person name="Skokan R."/>
            <person name="Toyoda A."/>
            <person name="Suzuki Y."/>
            <person name="Kagoshima H."/>
            <person name="Schijlen E."/>
            <person name="Tajeshwar N."/>
            <person name="Catarino B."/>
            <person name="Hetherington A.J."/>
            <person name="Saltykova A."/>
            <person name="Bonnot C."/>
            <person name="Breuninger H."/>
            <person name="Symeonidi A."/>
            <person name="Radhakrishnan G.V."/>
            <person name="Van Nieuwerburgh F."/>
            <person name="Deforce D."/>
            <person name="Chang C."/>
            <person name="Karol K.G."/>
            <person name="Hedrich R."/>
            <person name="Ulvskov P."/>
            <person name="Glockner G."/>
            <person name="Delwiche C.F."/>
            <person name="Petrasek J."/>
            <person name="Van de Peer Y."/>
            <person name="Friml J."/>
            <person name="Beilby M."/>
            <person name="Dolan L."/>
            <person name="Kohara Y."/>
            <person name="Sugano S."/>
            <person name="Fujiyama A."/>
            <person name="Delaux P.-M."/>
            <person name="Quint M."/>
            <person name="TheiBen G."/>
            <person name="Hagemann M."/>
            <person name="Harholt J."/>
            <person name="Dunand C."/>
            <person name="Zachgo S."/>
            <person name="Langdale J."/>
            <person name="Maumus F."/>
            <person name="Straeten D.V.D."/>
            <person name="Gould S.B."/>
            <person name="Rensing S.A."/>
        </authorList>
    </citation>
    <scope>NUCLEOTIDE SEQUENCE [LARGE SCALE GENOMIC DNA]</scope>
    <source>
        <strain evidence="1 2">S276</strain>
    </source>
</reference>
<comment type="caution">
    <text evidence="1">The sequence shown here is derived from an EMBL/GenBank/DDBJ whole genome shotgun (WGS) entry which is preliminary data.</text>
</comment>
<dbReference type="EMBL" id="BFEA01000211">
    <property type="protein sequence ID" value="GBG74825.1"/>
    <property type="molecule type" value="Genomic_DNA"/>
</dbReference>